<organism evidence="1 2">
    <name type="scientific">Brachyspira catarrhinii</name>
    <dbReference type="NCBI Taxonomy" id="2528966"/>
    <lineage>
        <taxon>Bacteria</taxon>
        <taxon>Pseudomonadati</taxon>
        <taxon>Spirochaetota</taxon>
        <taxon>Spirochaetia</taxon>
        <taxon>Brachyspirales</taxon>
        <taxon>Brachyspiraceae</taxon>
        <taxon>Brachyspira</taxon>
    </lineage>
</organism>
<proteinExistence type="predicted"/>
<dbReference type="EMBL" id="SJDU01000588">
    <property type="protein sequence ID" value="TKZ25245.1"/>
    <property type="molecule type" value="Genomic_DNA"/>
</dbReference>
<sequence length="109" mass="11830">MKKVIITAVILTICSMASVYGYFIPRRDGTYHSEQAPGSYIVLMKVRDGLSNVQMYDANAGAFINGTLSLPNSNSKTLVIKFDNGLELVGSVLGRASFGFGNAIWNKSF</sequence>
<gene>
    <name evidence="1" type="ORF">EZH24_12475</name>
</gene>
<dbReference type="Proteomes" id="UP000310168">
    <property type="component" value="Unassembled WGS sequence"/>
</dbReference>
<name>A0ABY2TMM9_9SPIR</name>
<protein>
    <submittedName>
        <fullName evidence="1">Uncharacterized protein</fullName>
    </submittedName>
</protein>
<keyword evidence="2" id="KW-1185">Reference proteome</keyword>
<evidence type="ECO:0000313" key="1">
    <source>
        <dbReference type="EMBL" id="TKZ25245.1"/>
    </source>
</evidence>
<reference evidence="1 2" key="1">
    <citation type="journal article" date="2019" name="Anaerobe">
        <title>Brachyspira catarrhinii sp. nov., an anaerobic intestinal spirochaete isolated from vervet monkeys may have been misidentified as Brachyspira aalborgi in previous studies.</title>
        <authorList>
            <person name="Phillips N.D."/>
            <person name="La T."/>
            <person name="Hampson D.J."/>
        </authorList>
    </citation>
    <scope>NUCLEOTIDE SEQUENCE [LARGE SCALE GENOMIC DNA]</scope>
    <source>
        <strain evidence="1 2">Z12</strain>
    </source>
</reference>
<accession>A0ABY2TMM9</accession>
<evidence type="ECO:0000313" key="2">
    <source>
        <dbReference type="Proteomes" id="UP000310168"/>
    </source>
</evidence>
<dbReference type="RefSeq" id="WP_137999374.1">
    <property type="nucleotide sequence ID" value="NZ_SJDU01000588.1"/>
</dbReference>
<comment type="caution">
    <text evidence="1">The sequence shown here is derived from an EMBL/GenBank/DDBJ whole genome shotgun (WGS) entry which is preliminary data.</text>
</comment>